<evidence type="ECO:0000313" key="10">
    <source>
        <dbReference type="EMBL" id="AVZ77135.1"/>
    </source>
</evidence>
<reference evidence="10 11" key="1">
    <citation type="submission" date="2018-01" db="EMBL/GenBank/DDBJ databases">
        <title>Complete genome sequence of Streptomyces lunaelactis MM109T, a Ferroverdin A producer isolated from cave moonmilk deposits.</title>
        <authorList>
            <person name="Naome A."/>
            <person name="Martinet L."/>
            <person name="Maciejewska M."/>
            <person name="Anderssen S."/>
            <person name="Adam D."/>
            <person name="Tenconi E."/>
            <person name="Deflandre B."/>
            <person name="Arguelles-Arias A."/>
            <person name="Calusinska M."/>
            <person name="Copieters W."/>
            <person name="Karim L."/>
            <person name="Hanikenne M."/>
            <person name="Baurain D."/>
            <person name="van Wezel G."/>
            <person name="Smargiasso N."/>
            <person name="de Pauw E."/>
            <person name="Delfosse P."/>
            <person name="Rigali S."/>
        </authorList>
    </citation>
    <scope>NUCLEOTIDE SEQUENCE [LARGE SCALE GENOMIC DNA]</scope>
    <source>
        <strain evidence="10 11">MM109</strain>
    </source>
</reference>
<feature type="transmembrane region" description="Helical" evidence="8">
    <location>
        <begin position="93"/>
        <end position="119"/>
    </location>
</feature>
<evidence type="ECO:0000313" key="11">
    <source>
        <dbReference type="Proteomes" id="UP000244201"/>
    </source>
</evidence>
<dbReference type="GO" id="GO:0022857">
    <property type="term" value="F:transmembrane transporter activity"/>
    <property type="evidence" value="ECO:0007669"/>
    <property type="project" value="InterPro"/>
</dbReference>
<feature type="transmembrane region" description="Helical" evidence="8">
    <location>
        <begin position="289"/>
        <end position="311"/>
    </location>
</feature>
<feature type="domain" description="Major facilitator superfamily (MFS) profile" evidence="9">
    <location>
        <begin position="1"/>
        <end position="202"/>
    </location>
</feature>
<protein>
    <recommendedName>
        <fullName evidence="9">Major facilitator superfamily (MFS) profile domain-containing protein</fullName>
    </recommendedName>
</protein>
<dbReference type="InterPro" id="IPR020846">
    <property type="entry name" value="MFS_dom"/>
</dbReference>
<dbReference type="AlphaFoldDB" id="A0A2R4TDF0"/>
<evidence type="ECO:0000259" key="9">
    <source>
        <dbReference type="PROSITE" id="PS50850"/>
    </source>
</evidence>
<keyword evidence="11" id="KW-1185">Reference proteome</keyword>
<dbReference type="GO" id="GO:0005886">
    <property type="term" value="C:plasma membrane"/>
    <property type="evidence" value="ECO:0007669"/>
    <property type="project" value="UniProtKB-SubCell"/>
</dbReference>
<feature type="transmembrane region" description="Helical" evidence="8">
    <location>
        <begin position="380"/>
        <end position="400"/>
    </location>
</feature>
<keyword evidence="2" id="KW-0813">Transport</keyword>
<dbReference type="PANTHER" id="PTHR23517">
    <property type="entry name" value="RESISTANCE PROTEIN MDTM, PUTATIVE-RELATED-RELATED"/>
    <property type="match status" value="1"/>
</dbReference>
<dbReference type="InterPro" id="IPR011701">
    <property type="entry name" value="MFS"/>
</dbReference>
<feature type="transmembrane region" description="Helical" evidence="8">
    <location>
        <begin position="154"/>
        <end position="172"/>
    </location>
</feature>
<feature type="transmembrane region" description="Helical" evidence="8">
    <location>
        <begin position="351"/>
        <end position="374"/>
    </location>
</feature>
<dbReference type="Pfam" id="PF07690">
    <property type="entry name" value="MFS_1"/>
    <property type="match status" value="1"/>
</dbReference>
<keyword evidence="5 8" id="KW-1133">Transmembrane helix</keyword>
<sequence length="448" mass="45391">MTAPARTTLPAAPTAPETHRWPPVIWALLLGTFVVRAAGFALPFLSYRLAELGFSISTIGRILAAFGGGWLLGQLLCGWLADRVGRRTTLVGAMTVATITMPALAAAQSLCAVLAAAFVSGMVFDAPRPIVSAVILDTIPTESGRTQINGWRHMAVNVAAGLTGAIGGLLAGDAGTSPLFLINAAGCASCGILALLVMKPDRTAPRPLAERSSLRRPLTDGRLWLLWMASLAALTCAAAMFSALPLLMASDGLNAAAYGRTQAVAAIVVLALSPVLTPRLSRRAERPTPMVGVLATGSLLLGAGMGAAGLANDTAGYALASSLAVPGEIVLFIAAGSILNHISPPDSRGLYAGIWGTTMAVAVIVSPLLAAWSLQTGGDLLAGATILGSGLLGAALCAPLKALLHPGSPPTATHPAAAESLRLQRVPKPSASGRLLHPDAALHGGGAS</sequence>
<dbReference type="PANTHER" id="PTHR23517:SF3">
    <property type="entry name" value="INTEGRAL MEMBRANE TRANSPORT PROTEIN"/>
    <property type="match status" value="1"/>
</dbReference>
<keyword evidence="3" id="KW-1003">Cell membrane</keyword>
<feature type="transmembrane region" description="Helical" evidence="8">
    <location>
        <begin position="24"/>
        <end position="47"/>
    </location>
</feature>
<evidence type="ECO:0000256" key="2">
    <source>
        <dbReference type="ARBA" id="ARBA00022448"/>
    </source>
</evidence>
<evidence type="ECO:0000256" key="5">
    <source>
        <dbReference type="ARBA" id="ARBA00022989"/>
    </source>
</evidence>
<dbReference type="KEGG" id="slk:SLUN_00455"/>
<name>A0A2R4TDF0_9ACTN</name>
<dbReference type="InterPro" id="IPR036259">
    <property type="entry name" value="MFS_trans_sf"/>
</dbReference>
<feature type="transmembrane region" description="Helical" evidence="8">
    <location>
        <begin position="223"/>
        <end position="249"/>
    </location>
</feature>
<keyword evidence="4 8" id="KW-0812">Transmembrane</keyword>
<accession>A0A2R4TDF0</accession>
<dbReference type="OrthoDB" id="5379144at2"/>
<feature type="transmembrane region" description="Helical" evidence="8">
    <location>
        <begin position="178"/>
        <end position="198"/>
    </location>
</feature>
<evidence type="ECO:0000256" key="3">
    <source>
        <dbReference type="ARBA" id="ARBA00022475"/>
    </source>
</evidence>
<evidence type="ECO:0000256" key="6">
    <source>
        <dbReference type="ARBA" id="ARBA00023136"/>
    </source>
</evidence>
<evidence type="ECO:0000256" key="4">
    <source>
        <dbReference type="ARBA" id="ARBA00022692"/>
    </source>
</evidence>
<dbReference type="EMBL" id="CP026304">
    <property type="protein sequence ID" value="AVZ77135.1"/>
    <property type="molecule type" value="Genomic_DNA"/>
</dbReference>
<dbReference type="PROSITE" id="PS50850">
    <property type="entry name" value="MFS"/>
    <property type="match status" value="1"/>
</dbReference>
<dbReference type="SUPFAM" id="SSF103473">
    <property type="entry name" value="MFS general substrate transporter"/>
    <property type="match status" value="1"/>
</dbReference>
<feature type="transmembrane region" description="Helical" evidence="8">
    <location>
        <begin position="59"/>
        <end position="81"/>
    </location>
</feature>
<feature type="region of interest" description="Disordered" evidence="7">
    <location>
        <begin position="429"/>
        <end position="448"/>
    </location>
</feature>
<comment type="subcellular location">
    <subcellularLocation>
        <location evidence="1">Cell membrane</location>
        <topology evidence="1">Multi-pass membrane protein</topology>
    </subcellularLocation>
</comment>
<feature type="transmembrane region" description="Helical" evidence="8">
    <location>
        <begin position="317"/>
        <end position="339"/>
    </location>
</feature>
<organism evidence="10 11">
    <name type="scientific">Streptomyces lunaelactis</name>
    <dbReference type="NCBI Taxonomy" id="1535768"/>
    <lineage>
        <taxon>Bacteria</taxon>
        <taxon>Bacillati</taxon>
        <taxon>Actinomycetota</taxon>
        <taxon>Actinomycetes</taxon>
        <taxon>Kitasatosporales</taxon>
        <taxon>Streptomycetaceae</taxon>
        <taxon>Streptomyces</taxon>
    </lineage>
</organism>
<evidence type="ECO:0000256" key="7">
    <source>
        <dbReference type="SAM" id="MobiDB-lite"/>
    </source>
</evidence>
<gene>
    <name evidence="10" type="ORF">SLUN_00455</name>
</gene>
<dbReference type="Proteomes" id="UP000244201">
    <property type="component" value="Chromosome"/>
</dbReference>
<dbReference type="Gene3D" id="1.20.1250.20">
    <property type="entry name" value="MFS general substrate transporter like domains"/>
    <property type="match status" value="1"/>
</dbReference>
<proteinExistence type="predicted"/>
<keyword evidence="6 8" id="KW-0472">Membrane</keyword>
<evidence type="ECO:0000256" key="1">
    <source>
        <dbReference type="ARBA" id="ARBA00004651"/>
    </source>
</evidence>
<feature type="transmembrane region" description="Helical" evidence="8">
    <location>
        <begin position="255"/>
        <end position="277"/>
    </location>
</feature>
<dbReference type="InterPro" id="IPR050171">
    <property type="entry name" value="MFS_Transporters"/>
</dbReference>
<evidence type="ECO:0000256" key="8">
    <source>
        <dbReference type="SAM" id="Phobius"/>
    </source>
</evidence>